<reference evidence="1 2" key="1">
    <citation type="submission" date="2017-03" db="EMBL/GenBank/DDBJ databases">
        <title>Genome of the blue death feigning beetle - Asbolus verrucosus.</title>
        <authorList>
            <person name="Rider S.D."/>
        </authorList>
    </citation>
    <scope>NUCLEOTIDE SEQUENCE [LARGE SCALE GENOMIC DNA]</scope>
    <source>
        <strain evidence="1">Butters</strain>
        <tissue evidence="1">Head and leg muscle</tissue>
    </source>
</reference>
<dbReference type="AlphaFoldDB" id="A0A482VUN7"/>
<sequence length="141" mass="16375">MGPSGSNVKPFRFLENYSFVPFYGLTATEIRQLKEIQQIISGVKIYNTWSVLEYASKAKEDEVTYEWQDTGYIVGLQEAFRFPVIMKIIQTKLLLNDPIEIKKFKCFRIEDVLETLILKMSIIQILSSSFYLFSSKAICHL</sequence>
<comment type="caution">
    <text evidence="1">The sequence shown here is derived from an EMBL/GenBank/DDBJ whole genome shotgun (WGS) entry which is preliminary data.</text>
</comment>
<name>A0A482VUN7_ASBVE</name>
<accession>A0A482VUN7</accession>
<dbReference type="PANTHER" id="PTHR34825:SF1">
    <property type="entry name" value="AAA-ATPASE-LIKE DOMAIN-CONTAINING PROTEIN"/>
    <property type="match status" value="1"/>
</dbReference>
<dbReference type="EMBL" id="QDEB01061766">
    <property type="protein sequence ID" value="RZC36460.1"/>
    <property type="molecule type" value="Genomic_DNA"/>
</dbReference>
<keyword evidence="2" id="KW-1185">Reference proteome</keyword>
<protein>
    <submittedName>
        <fullName evidence="1">Uncharacterized protein</fullName>
    </submittedName>
</protein>
<dbReference type="Proteomes" id="UP000292052">
    <property type="component" value="Unassembled WGS sequence"/>
</dbReference>
<proteinExistence type="predicted"/>
<dbReference type="PANTHER" id="PTHR34825">
    <property type="entry name" value="CONSERVED PROTEIN, WITH A WEAK D-GALACTARATE DEHYDRATASE/ALTRONATE HYDROLASE DOMAIN"/>
    <property type="match status" value="1"/>
</dbReference>
<evidence type="ECO:0000313" key="2">
    <source>
        <dbReference type="Proteomes" id="UP000292052"/>
    </source>
</evidence>
<evidence type="ECO:0000313" key="1">
    <source>
        <dbReference type="EMBL" id="RZC36460.1"/>
    </source>
</evidence>
<dbReference type="OrthoDB" id="10529175at2759"/>
<gene>
    <name evidence="1" type="ORF">BDFB_012539</name>
</gene>
<organism evidence="1 2">
    <name type="scientific">Asbolus verrucosus</name>
    <name type="common">Desert ironclad beetle</name>
    <dbReference type="NCBI Taxonomy" id="1661398"/>
    <lineage>
        <taxon>Eukaryota</taxon>
        <taxon>Metazoa</taxon>
        <taxon>Ecdysozoa</taxon>
        <taxon>Arthropoda</taxon>
        <taxon>Hexapoda</taxon>
        <taxon>Insecta</taxon>
        <taxon>Pterygota</taxon>
        <taxon>Neoptera</taxon>
        <taxon>Endopterygota</taxon>
        <taxon>Coleoptera</taxon>
        <taxon>Polyphaga</taxon>
        <taxon>Cucujiformia</taxon>
        <taxon>Tenebrionidae</taxon>
        <taxon>Pimeliinae</taxon>
        <taxon>Asbolus</taxon>
    </lineage>
</organism>